<dbReference type="PANTHER" id="PTHR35004">
    <property type="entry name" value="TRANSPOSASE RV3428C-RELATED"/>
    <property type="match status" value="1"/>
</dbReference>
<keyword evidence="3" id="KW-1185">Reference proteome</keyword>
<dbReference type="RefSeq" id="WP_234982871.1">
    <property type="nucleotide sequence ID" value="NZ_FUWO01000001.1"/>
</dbReference>
<gene>
    <name evidence="2" type="ORF">SAMN02746011_00016</name>
</gene>
<dbReference type="PANTHER" id="PTHR35004:SF6">
    <property type="entry name" value="TRANSPOSASE"/>
    <property type="match status" value="1"/>
</dbReference>
<evidence type="ECO:0000313" key="3">
    <source>
        <dbReference type="Proteomes" id="UP000189941"/>
    </source>
</evidence>
<sequence length="183" mass="21531">MPYRPQTKGRTETQNKWVEQLYNYNGTYEGILAMHHRLKQLNEQDNKAASQATRLPRCFLLEKEKGDLVPLPSLAVRRPYHLQLKKVHVTNDSLFQYRYNKYSVPKEFIGKQVDIIVQNNKLYIYYNGNIIDSHPITNQPFNIKPEHQLYYAKPQEETSKIEATTKPSLISMELGEIRYDNLS</sequence>
<dbReference type="Pfam" id="PF22483">
    <property type="entry name" value="Mu-transpos_C_2"/>
    <property type="match status" value="1"/>
</dbReference>
<organism evidence="2 3">
    <name type="scientific">Globicatella sulfidifaciens DSM 15739</name>
    <dbReference type="NCBI Taxonomy" id="1121925"/>
    <lineage>
        <taxon>Bacteria</taxon>
        <taxon>Bacillati</taxon>
        <taxon>Bacillota</taxon>
        <taxon>Bacilli</taxon>
        <taxon>Lactobacillales</taxon>
        <taxon>Aerococcaceae</taxon>
        <taxon>Globicatella</taxon>
    </lineage>
</organism>
<feature type="domain" description="Transposase for insertion sequence element IS21-like C-terminal" evidence="1">
    <location>
        <begin position="83"/>
        <end position="136"/>
    </location>
</feature>
<proteinExistence type="predicted"/>
<dbReference type="EMBL" id="FUWO01000001">
    <property type="protein sequence ID" value="SJZ30254.1"/>
    <property type="molecule type" value="Genomic_DNA"/>
</dbReference>
<protein>
    <recommendedName>
        <fullName evidence="1">Transposase for insertion sequence element IS21-like C-terminal domain-containing protein</fullName>
    </recommendedName>
</protein>
<dbReference type="InterPro" id="IPR054353">
    <property type="entry name" value="IstA-like_C"/>
</dbReference>
<reference evidence="3" key="1">
    <citation type="submission" date="2017-02" db="EMBL/GenBank/DDBJ databases">
        <authorList>
            <person name="Varghese N."/>
            <person name="Submissions S."/>
        </authorList>
    </citation>
    <scope>NUCLEOTIDE SEQUENCE [LARGE SCALE GENOMIC DNA]</scope>
    <source>
        <strain evidence="3">DSM 15739</strain>
    </source>
</reference>
<evidence type="ECO:0000313" key="2">
    <source>
        <dbReference type="EMBL" id="SJZ30254.1"/>
    </source>
</evidence>
<dbReference type="Proteomes" id="UP000189941">
    <property type="component" value="Unassembled WGS sequence"/>
</dbReference>
<name>A0A1T4JJA6_9LACT</name>
<accession>A0A1T4JJA6</accession>
<evidence type="ECO:0000259" key="1">
    <source>
        <dbReference type="Pfam" id="PF22483"/>
    </source>
</evidence>
<dbReference type="STRING" id="1121925.SAMN02746011_00016"/>
<dbReference type="AlphaFoldDB" id="A0A1T4JJA6"/>